<proteinExistence type="predicted"/>
<gene>
    <name evidence="1" type="ORF">D5086_006091</name>
</gene>
<name>A0ACC4CLQ5_POPAL</name>
<reference evidence="1 2" key="1">
    <citation type="journal article" date="2024" name="Plant Biotechnol. J.">
        <title>Genome and CRISPR/Cas9 system of a widespread forest tree (Populus alba) in the world.</title>
        <authorList>
            <person name="Liu Y.J."/>
            <person name="Jiang P.F."/>
            <person name="Han X.M."/>
            <person name="Li X.Y."/>
            <person name="Wang H.M."/>
            <person name="Wang Y.J."/>
            <person name="Wang X.X."/>
            <person name="Zeng Q.Y."/>
        </authorList>
    </citation>
    <scope>NUCLEOTIDE SEQUENCE [LARGE SCALE GENOMIC DNA]</scope>
    <source>
        <strain evidence="2">cv. PAL-ZL1</strain>
    </source>
</reference>
<evidence type="ECO:0000313" key="1">
    <source>
        <dbReference type="EMBL" id="KAL3598173.1"/>
    </source>
</evidence>
<protein>
    <submittedName>
        <fullName evidence="1">Uncharacterized protein</fullName>
    </submittedName>
</protein>
<keyword evidence="2" id="KW-1185">Reference proteome</keyword>
<comment type="caution">
    <text evidence="1">The sequence shown here is derived from an EMBL/GenBank/DDBJ whole genome shotgun (WGS) entry which is preliminary data.</text>
</comment>
<sequence>MSSMDTCRIDKAASTRHTSKTSIWQDCKAESSTTALMVYSNNNFRAEAFQQLQFLQMATELATFFPCTYSASFSSVLKIIRGLIVTVKLSTRKIKSLVRNPNTINTTA</sequence>
<dbReference type="Proteomes" id="UP000309997">
    <property type="component" value="Unassembled WGS sequence"/>
</dbReference>
<dbReference type="EMBL" id="RCHU02000003">
    <property type="protein sequence ID" value="KAL3598173.1"/>
    <property type="molecule type" value="Genomic_DNA"/>
</dbReference>
<evidence type="ECO:0000313" key="2">
    <source>
        <dbReference type="Proteomes" id="UP000309997"/>
    </source>
</evidence>
<accession>A0ACC4CLQ5</accession>
<organism evidence="1 2">
    <name type="scientific">Populus alba</name>
    <name type="common">White poplar</name>
    <dbReference type="NCBI Taxonomy" id="43335"/>
    <lineage>
        <taxon>Eukaryota</taxon>
        <taxon>Viridiplantae</taxon>
        <taxon>Streptophyta</taxon>
        <taxon>Embryophyta</taxon>
        <taxon>Tracheophyta</taxon>
        <taxon>Spermatophyta</taxon>
        <taxon>Magnoliopsida</taxon>
        <taxon>eudicotyledons</taxon>
        <taxon>Gunneridae</taxon>
        <taxon>Pentapetalae</taxon>
        <taxon>rosids</taxon>
        <taxon>fabids</taxon>
        <taxon>Malpighiales</taxon>
        <taxon>Salicaceae</taxon>
        <taxon>Saliceae</taxon>
        <taxon>Populus</taxon>
    </lineage>
</organism>